<feature type="non-terminal residue" evidence="2">
    <location>
        <position position="1"/>
    </location>
</feature>
<protein>
    <submittedName>
        <fullName evidence="2">Uncharacterized protein</fullName>
    </submittedName>
</protein>
<evidence type="ECO:0000256" key="1">
    <source>
        <dbReference type="SAM" id="MobiDB-lite"/>
    </source>
</evidence>
<dbReference type="EMBL" id="CADCTQ010000370">
    <property type="protein sequence ID" value="CAA9289123.1"/>
    <property type="molecule type" value="Genomic_DNA"/>
</dbReference>
<gene>
    <name evidence="2" type="ORF">AVDCRST_MAG56-4414</name>
</gene>
<feature type="region of interest" description="Disordered" evidence="1">
    <location>
        <begin position="31"/>
        <end position="59"/>
    </location>
</feature>
<proteinExistence type="predicted"/>
<evidence type="ECO:0000313" key="2">
    <source>
        <dbReference type="EMBL" id="CAA9289123.1"/>
    </source>
</evidence>
<feature type="non-terminal residue" evidence="2">
    <location>
        <position position="85"/>
    </location>
</feature>
<accession>A0A6J4JVZ1</accession>
<reference evidence="2" key="1">
    <citation type="submission" date="2020-02" db="EMBL/GenBank/DDBJ databases">
        <authorList>
            <person name="Meier V. D."/>
        </authorList>
    </citation>
    <scope>NUCLEOTIDE SEQUENCE</scope>
    <source>
        <strain evidence="2">AVDCRST_MAG56</strain>
    </source>
</reference>
<organism evidence="2">
    <name type="scientific">uncultured Cytophagales bacterium</name>
    <dbReference type="NCBI Taxonomy" id="158755"/>
    <lineage>
        <taxon>Bacteria</taxon>
        <taxon>Pseudomonadati</taxon>
        <taxon>Bacteroidota</taxon>
        <taxon>Sphingobacteriia</taxon>
        <taxon>Sphingobacteriales</taxon>
        <taxon>environmental samples</taxon>
    </lineage>
</organism>
<sequence length="85" mass="8436">VRPAVRGGAGFLHRRHVHQLLLRGGADGGRFGGGVRAGQRPGPVGVPGGGDHGQHPPGAVHVPVLAGTHAVLVLGHQVQPPGGPV</sequence>
<name>A0A6J4JVZ1_9SPHI</name>
<dbReference type="AlphaFoldDB" id="A0A6J4JVZ1"/>